<evidence type="ECO:0000313" key="3">
    <source>
        <dbReference type="EMBL" id="KAK7754713.1"/>
    </source>
</evidence>
<feature type="signal peptide" evidence="2">
    <location>
        <begin position="1"/>
        <end position="21"/>
    </location>
</feature>
<keyword evidence="2" id="KW-0732">Signal</keyword>
<feature type="compositionally biased region" description="Acidic residues" evidence="1">
    <location>
        <begin position="115"/>
        <end position="137"/>
    </location>
</feature>
<sequence length="222" mass="23923">MRTATLASIASLLLLAHRARAFDIYLNEDSDCPDDEISIVCEDQSVGDCCNGEVNTLYSSAQASDGQGGVVLYGLNQGQPADDANRCGLQLAQDDSCATSDIPQGSAAGALGEAGGDEDPSTDEEPTDGDDDGEDDGGGDHSRRHARSLSPAKKEETWVEKNKKAKRAGGWRQTQHTAYAVRDATHVYKLSRDSPHSAAYRSLTDRQERVDFLKRHGVAKRR</sequence>
<accession>A0AAN9YQ12</accession>
<feature type="region of interest" description="Disordered" evidence="1">
    <location>
        <begin position="98"/>
        <end position="173"/>
    </location>
</feature>
<name>A0AAN9YQ12_9PEZI</name>
<reference evidence="3 4" key="1">
    <citation type="submission" date="2024-02" db="EMBL/GenBank/DDBJ databases">
        <title>De novo assembly and annotation of 12 fungi associated with fruit tree decline syndrome in Ontario, Canada.</title>
        <authorList>
            <person name="Sulman M."/>
            <person name="Ellouze W."/>
            <person name="Ilyukhin E."/>
        </authorList>
    </citation>
    <scope>NUCLEOTIDE SEQUENCE [LARGE SCALE GENOMIC DNA]</scope>
    <source>
        <strain evidence="3 4">M11/M66-122</strain>
    </source>
</reference>
<evidence type="ECO:0000256" key="2">
    <source>
        <dbReference type="SAM" id="SignalP"/>
    </source>
</evidence>
<dbReference type="AlphaFoldDB" id="A0AAN9YQ12"/>
<dbReference type="Proteomes" id="UP001320420">
    <property type="component" value="Unassembled WGS sequence"/>
</dbReference>
<feature type="chain" id="PRO_5042861292" evidence="2">
    <location>
        <begin position="22"/>
        <end position="222"/>
    </location>
</feature>
<proteinExistence type="predicted"/>
<keyword evidence="4" id="KW-1185">Reference proteome</keyword>
<protein>
    <submittedName>
        <fullName evidence="3">Uncharacterized protein</fullName>
    </submittedName>
</protein>
<feature type="compositionally biased region" description="Basic and acidic residues" evidence="1">
    <location>
        <begin position="152"/>
        <end position="162"/>
    </location>
</feature>
<dbReference type="EMBL" id="JAKJXP020000018">
    <property type="protein sequence ID" value="KAK7754713.1"/>
    <property type="molecule type" value="Genomic_DNA"/>
</dbReference>
<evidence type="ECO:0000256" key="1">
    <source>
        <dbReference type="SAM" id="MobiDB-lite"/>
    </source>
</evidence>
<evidence type="ECO:0000313" key="4">
    <source>
        <dbReference type="Proteomes" id="UP001320420"/>
    </source>
</evidence>
<comment type="caution">
    <text evidence="3">The sequence shown here is derived from an EMBL/GenBank/DDBJ whole genome shotgun (WGS) entry which is preliminary data.</text>
</comment>
<organism evidence="3 4">
    <name type="scientific">Diatrype stigma</name>
    <dbReference type="NCBI Taxonomy" id="117547"/>
    <lineage>
        <taxon>Eukaryota</taxon>
        <taxon>Fungi</taxon>
        <taxon>Dikarya</taxon>
        <taxon>Ascomycota</taxon>
        <taxon>Pezizomycotina</taxon>
        <taxon>Sordariomycetes</taxon>
        <taxon>Xylariomycetidae</taxon>
        <taxon>Xylariales</taxon>
        <taxon>Diatrypaceae</taxon>
        <taxon>Diatrype</taxon>
    </lineage>
</organism>
<gene>
    <name evidence="3" type="ORF">SLS62_003271</name>
</gene>